<reference evidence="2 3" key="1">
    <citation type="journal article" date="2016" name="Mol. Biol. Evol.">
        <title>Comparative Genomics of Early-Diverging Mushroom-Forming Fungi Provides Insights into the Origins of Lignocellulose Decay Capabilities.</title>
        <authorList>
            <person name="Nagy L.G."/>
            <person name="Riley R."/>
            <person name="Tritt A."/>
            <person name="Adam C."/>
            <person name="Daum C."/>
            <person name="Floudas D."/>
            <person name="Sun H."/>
            <person name="Yadav J.S."/>
            <person name="Pangilinan J."/>
            <person name="Larsson K.H."/>
            <person name="Matsuura K."/>
            <person name="Barry K."/>
            <person name="Labutti K."/>
            <person name="Kuo R."/>
            <person name="Ohm R.A."/>
            <person name="Bhattacharya S.S."/>
            <person name="Shirouzu T."/>
            <person name="Yoshinaga Y."/>
            <person name="Martin F.M."/>
            <person name="Grigoriev I.V."/>
            <person name="Hibbett D.S."/>
        </authorList>
    </citation>
    <scope>NUCLEOTIDE SEQUENCE [LARGE SCALE GENOMIC DNA]</scope>
    <source>
        <strain evidence="2 3">HHB9708</strain>
    </source>
</reference>
<dbReference type="PANTHER" id="PTHR46579">
    <property type="entry name" value="F5/8 TYPE C DOMAIN-CONTAINING PROTEIN-RELATED"/>
    <property type="match status" value="1"/>
</dbReference>
<evidence type="ECO:0000313" key="3">
    <source>
        <dbReference type="Proteomes" id="UP000076722"/>
    </source>
</evidence>
<gene>
    <name evidence="2" type="ORF">SISNIDRAFT_420955</name>
</gene>
<sequence length="292" mass="33010">MFLVGVIPGPREPSLAQINHLLSPLVDDLLQLWNSGVRYSCTPAHPNGCLVKAALVPLVCDLPAARRVAGFAGASATRFCAYCALPKAQINELDMTQWPPRDPTTHHKHAQAWLDAPNPTRQKALVKEHGIRFSELLRLPYWEPSKMCVIDTMHGILLRLLGRHCQSILGMGAQLKDEFDPSADLTNRVPDHRLPRSHDVDHRTLPELSQIGPEPPASDPVATGSQMSPEFSEFLENFPYWSDSRISRLRSELLRTMCLRLDLPPEGKYKKDDYINFLKNYVRHSYRWGILP</sequence>
<keyword evidence="3" id="KW-1185">Reference proteome</keyword>
<dbReference type="Proteomes" id="UP000076722">
    <property type="component" value="Unassembled WGS sequence"/>
</dbReference>
<dbReference type="EMBL" id="KV419512">
    <property type="protein sequence ID" value="KZS86397.1"/>
    <property type="molecule type" value="Genomic_DNA"/>
</dbReference>
<name>A0A164M616_9AGAM</name>
<dbReference type="AlphaFoldDB" id="A0A164M616"/>
<dbReference type="PANTHER" id="PTHR46579:SF2">
    <property type="entry name" value="C2H2-TYPE DOMAIN-CONTAINING PROTEIN"/>
    <property type="match status" value="1"/>
</dbReference>
<feature type="compositionally biased region" description="Basic and acidic residues" evidence="1">
    <location>
        <begin position="189"/>
        <end position="205"/>
    </location>
</feature>
<evidence type="ECO:0000313" key="2">
    <source>
        <dbReference type="EMBL" id="KZS86397.1"/>
    </source>
</evidence>
<evidence type="ECO:0000256" key="1">
    <source>
        <dbReference type="SAM" id="MobiDB-lite"/>
    </source>
</evidence>
<organism evidence="2 3">
    <name type="scientific">Sistotremastrum niveocremeum HHB9708</name>
    <dbReference type="NCBI Taxonomy" id="1314777"/>
    <lineage>
        <taxon>Eukaryota</taxon>
        <taxon>Fungi</taxon>
        <taxon>Dikarya</taxon>
        <taxon>Basidiomycota</taxon>
        <taxon>Agaricomycotina</taxon>
        <taxon>Agaricomycetes</taxon>
        <taxon>Sistotremastrales</taxon>
        <taxon>Sistotremastraceae</taxon>
        <taxon>Sertulicium</taxon>
        <taxon>Sertulicium niveocremeum</taxon>
    </lineage>
</organism>
<feature type="region of interest" description="Disordered" evidence="1">
    <location>
        <begin position="186"/>
        <end position="226"/>
    </location>
</feature>
<dbReference type="Pfam" id="PF02992">
    <property type="entry name" value="Transposase_21"/>
    <property type="match status" value="1"/>
</dbReference>
<proteinExistence type="predicted"/>
<protein>
    <submittedName>
        <fullName evidence="2">Uncharacterized protein</fullName>
    </submittedName>
</protein>
<dbReference type="OrthoDB" id="3234349at2759"/>
<accession>A0A164M616</accession>
<dbReference type="InterPro" id="IPR004242">
    <property type="entry name" value="Transposase_21"/>
</dbReference>
<dbReference type="STRING" id="1314777.A0A164M616"/>